<keyword evidence="10 14" id="KW-1133">Transmembrane helix</keyword>
<feature type="transmembrane region" description="Helical" evidence="14">
    <location>
        <begin position="6"/>
        <end position="27"/>
    </location>
</feature>
<gene>
    <name evidence="17" type="ORF">FHS81_000071</name>
</gene>
<proteinExistence type="inferred from homology"/>
<evidence type="ECO:0000256" key="3">
    <source>
        <dbReference type="ARBA" id="ARBA00022448"/>
    </source>
</evidence>
<dbReference type="InterPro" id="IPR000540">
    <property type="entry name" value="Flag_MotA_CS"/>
</dbReference>
<dbReference type="RefSeq" id="WP_183750069.1">
    <property type="nucleotide sequence ID" value="NZ_JACICC010000001.1"/>
</dbReference>
<dbReference type="PANTHER" id="PTHR30433">
    <property type="entry name" value="CHEMOTAXIS PROTEIN MOTA"/>
    <property type="match status" value="1"/>
</dbReference>
<dbReference type="InterPro" id="IPR002898">
    <property type="entry name" value="MotA_ExbB_proton_chnl"/>
</dbReference>
<reference evidence="17 18" key="1">
    <citation type="submission" date="2020-08" db="EMBL/GenBank/DDBJ databases">
        <title>Genomic Encyclopedia of Type Strains, Phase IV (KMG-IV): sequencing the most valuable type-strain genomes for metagenomic binning, comparative biology and taxonomic classification.</title>
        <authorList>
            <person name="Goeker M."/>
        </authorList>
    </citation>
    <scope>NUCLEOTIDE SEQUENCE [LARGE SCALE GENOMIC DNA]</scope>
    <source>
        <strain evidence="17 18">DSM 28760</strain>
    </source>
</reference>
<keyword evidence="8" id="KW-0283">Flagellar rotation</keyword>
<feature type="domain" description="MotA/TolQ/ExbB proton channel" evidence="15">
    <location>
        <begin position="133"/>
        <end position="235"/>
    </location>
</feature>
<dbReference type="PANTHER" id="PTHR30433:SF4">
    <property type="entry name" value="MOTILITY PROTEIN A"/>
    <property type="match status" value="1"/>
</dbReference>
<dbReference type="GO" id="GO:0006935">
    <property type="term" value="P:chemotaxis"/>
    <property type="evidence" value="ECO:0007669"/>
    <property type="project" value="UniProtKB-KW"/>
</dbReference>
<evidence type="ECO:0000256" key="11">
    <source>
        <dbReference type="ARBA" id="ARBA00023065"/>
    </source>
</evidence>
<organism evidence="17 18">
    <name type="scientific">Pseudochelatococcus contaminans</name>
    <dbReference type="NCBI Taxonomy" id="1538103"/>
    <lineage>
        <taxon>Bacteria</taxon>
        <taxon>Pseudomonadati</taxon>
        <taxon>Pseudomonadota</taxon>
        <taxon>Alphaproteobacteria</taxon>
        <taxon>Hyphomicrobiales</taxon>
        <taxon>Chelatococcaceae</taxon>
        <taxon>Pseudochelatococcus</taxon>
    </lineage>
</organism>
<feature type="transmembrane region" description="Helical" evidence="14">
    <location>
        <begin position="34"/>
        <end position="55"/>
    </location>
</feature>
<dbReference type="EMBL" id="JACICC010000001">
    <property type="protein sequence ID" value="MBB3808017.1"/>
    <property type="molecule type" value="Genomic_DNA"/>
</dbReference>
<sequence length="297" mass="32152">MNFIVGVIVAVGCMLGGFMAMGGHVAVIWQPWEFVIIFGMALGAFIVANTWSVQIDTGRSVVEALLNKGPKRKDYLALLGLLFTLTRMVRTRPRSEIEAHVDDPANSTVFQNFPTIVADRELTNYICDYVRLLVIGNAKPHEIDALMDEEIATIKKNKLKTYQAMSAVADGLPALGIVAAVLGIIKAMGAIDQAPSLLAGLLGAALVGTFTGIFASYGIFAPLANKMKTTREKQCQPYFIVKQTLVAFLNGAMPQIALEHGRKMISSYERPTIDELENETMNAGGRSGGDQDQQEAA</sequence>
<dbReference type="InterPro" id="IPR022522">
    <property type="entry name" value="Flagellar_motor_stator_MotA"/>
</dbReference>
<feature type="domain" description="Motility protein A N-terminal" evidence="16">
    <location>
        <begin position="4"/>
        <end position="91"/>
    </location>
</feature>
<comment type="caution">
    <text evidence="17">The sequence shown here is derived from an EMBL/GenBank/DDBJ whole genome shotgun (WGS) entry which is preliminary data.</text>
</comment>
<feature type="transmembrane region" description="Helical" evidence="14">
    <location>
        <begin position="164"/>
        <end position="185"/>
    </location>
</feature>
<dbReference type="AlphaFoldDB" id="A0A7W5Z0Z7"/>
<evidence type="ECO:0000256" key="6">
    <source>
        <dbReference type="ARBA" id="ARBA00022519"/>
    </source>
</evidence>
<dbReference type="Pfam" id="PF20560">
    <property type="entry name" value="MotA_N"/>
    <property type="match status" value="1"/>
</dbReference>
<dbReference type="Pfam" id="PF01618">
    <property type="entry name" value="MotA_ExbB"/>
    <property type="match status" value="1"/>
</dbReference>
<evidence type="ECO:0000259" key="15">
    <source>
        <dbReference type="Pfam" id="PF01618"/>
    </source>
</evidence>
<name>A0A7W5Z0Z7_9HYPH</name>
<keyword evidence="11" id="KW-0406">Ion transport</keyword>
<dbReference type="GO" id="GO:0005886">
    <property type="term" value="C:plasma membrane"/>
    <property type="evidence" value="ECO:0007669"/>
    <property type="project" value="UniProtKB-SubCell"/>
</dbReference>
<evidence type="ECO:0000313" key="18">
    <source>
        <dbReference type="Proteomes" id="UP000537592"/>
    </source>
</evidence>
<comment type="subcellular location">
    <subcellularLocation>
        <location evidence="1">Cell inner membrane</location>
        <topology evidence="1">Multi-pass membrane protein</topology>
    </subcellularLocation>
</comment>
<evidence type="ECO:0000256" key="12">
    <source>
        <dbReference type="ARBA" id="ARBA00023136"/>
    </source>
</evidence>
<evidence type="ECO:0000256" key="13">
    <source>
        <dbReference type="SAM" id="MobiDB-lite"/>
    </source>
</evidence>
<dbReference type="GO" id="GO:0071978">
    <property type="term" value="P:bacterial-type flagellum-dependent swarming motility"/>
    <property type="evidence" value="ECO:0007669"/>
    <property type="project" value="InterPro"/>
</dbReference>
<feature type="region of interest" description="Disordered" evidence="13">
    <location>
        <begin position="275"/>
        <end position="297"/>
    </location>
</feature>
<keyword evidence="4" id="KW-1003">Cell membrane</keyword>
<evidence type="ECO:0000256" key="1">
    <source>
        <dbReference type="ARBA" id="ARBA00004429"/>
    </source>
</evidence>
<dbReference type="InterPro" id="IPR047055">
    <property type="entry name" value="MotA-like"/>
</dbReference>
<evidence type="ECO:0000256" key="4">
    <source>
        <dbReference type="ARBA" id="ARBA00022475"/>
    </source>
</evidence>
<dbReference type="InterPro" id="IPR046786">
    <property type="entry name" value="MotA_N"/>
</dbReference>
<keyword evidence="5" id="KW-0145">Chemotaxis</keyword>
<keyword evidence="12 14" id="KW-0472">Membrane</keyword>
<accession>A0A7W5Z0Z7</accession>
<feature type="transmembrane region" description="Helical" evidence="14">
    <location>
        <begin position="197"/>
        <end position="224"/>
    </location>
</feature>
<evidence type="ECO:0000256" key="14">
    <source>
        <dbReference type="SAM" id="Phobius"/>
    </source>
</evidence>
<evidence type="ECO:0000256" key="9">
    <source>
        <dbReference type="ARBA" id="ARBA00022781"/>
    </source>
</evidence>
<dbReference type="NCBIfam" id="TIGR03818">
    <property type="entry name" value="MotA1"/>
    <property type="match status" value="1"/>
</dbReference>
<evidence type="ECO:0000256" key="7">
    <source>
        <dbReference type="ARBA" id="ARBA00022692"/>
    </source>
</evidence>
<dbReference type="Proteomes" id="UP000537592">
    <property type="component" value="Unassembled WGS sequence"/>
</dbReference>
<evidence type="ECO:0000256" key="5">
    <source>
        <dbReference type="ARBA" id="ARBA00022500"/>
    </source>
</evidence>
<keyword evidence="3" id="KW-0813">Transport</keyword>
<dbReference type="PROSITE" id="PS01307">
    <property type="entry name" value="MOTA"/>
    <property type="match status" value="1"/>
</dbReference>
<comment type="similarity">
    <text evidence="2">Belongs to the MotA family.</text>
</comment>
<evidence type="ECO:0000313" key="17">
    <source>
        <dbReference type="EMBL" id="MBB3808017.1"/>
    </source>
</evidence>
<dbReference type="GO" id="GO:1902600">
    <property type="term" value="P:proton transmembrane transport"/>
    <property type="evidence" value="ECO:0007669"/>
    <property type="project" value="UniProtKB-KW"/>
</dbReference>
<protein>
    <submittedName>
        <fullName evidence="17">Chemotaxis protein MotA</fullName>
    </submittedName>
</protein>
<evidence type="ECO:0000256" key="10">
    <source>
        <dbReference type="ARBA" id="ARBA00022989"/>
    </source>
</evidence>
<evidence type="ECO:0000256" key="8">
    <source>
        <dbReference type="ARBA" id="ARBA00022779"/>
    </source>
</evidence>
<keyword evidence="7 14" id="KW-0812">Transmembrane</keyword>
<keyword evidence="6" id="KW-0997">Cell inner membrane</keyword>
<evidence type="ECO:0000259" key="16">
    <source>
        <dbReference type="Pfam" id="PF20560"/>
    </source>
</evidence>
<evidence type="ECO:0000256" key="2">
    <source>
        <dbReference type="ARBA" id="ARBA00008038"/>
    </source>
</evidence>
<keyword evidence="18" id="KW-1185">Reference proteome</keyword>
<keyword evidence="9" id="KW-0375">Hydrogen ion transport</keyword>